<dbReference type="InterPro" id="IPR056471">
    <property type="entry name" value="HD-CE"/>
</dbReference>
<dbReference type="Pfam" id="PF24391">
    <property type="entry name" value="HD-CE"/>
    <property type="match status" value="1"/>
</dbReference>
<sequence length="733" mass="83330">MKRVTVICTVGMSAAFWLDKNLSAEKKEQEAKRLCDASDEGVRQLIGGLASPRAELLMKILDSSSLSDEERKALNEQDFRFPSAEVQTLYRWLRRIFEKDGEAVFERLHVLLLPSETAVSKLTVLCARVFLERLVRLCFKGRIKKLVCEEGKKGEKGDIRPVAIDVRGKGSFNQSVVDLYREFDECLEKKENGEEVVLCSTGGYKAISAFAAAYAQLHGLPCLYTFEDSPEAYELMSMPLGYAYAALDEEINMLRALDRNPEMMQATSLPQWVRDSGKMAGALIKSYDAMRKRPFGTGQALFERLRRCGCEGTRWAEYLENLLVCKWEDLWLGDQIPETVEHSRRHSKRLMEFTVNLFRCAEEPLKNAGFDDEHPEMLALLIASIYLHDIGHTALTYAGASERGCDKDFPLGLFPSAVREVHHLLTASLLREESDCYFRPGGAPGGLLDENGEKQAFLARYVPLVAEYHRHYTKLCRADGTAQANEVVELVGETLCTDDFKQTLKPLEERLDGILRLEDFGHARTGETRDAIIRRFLRLTALMRIIDACDVQADRTISQEYMEARHRRTENEANFVGRQLEGYADALPEDLKVDVQELTQEKSDVDRMKYLCKEIYKGVFRTLGGMKKTEGWLAVQRDPQSLRRFLALSLANRYAFKREQALHFGKHRQVGFVLPVWDPGDCVRIDIYGLDGNAENGTLPEIEKEIQAEYQSVEKLLRDVLRFKAHVVGRTAS</sequence>
<gene>
    <name evidence="3" type="ORF">HMPREF7215_1897</name>
</gene>
<organism evidence="3 4">
    <name type="scientific">Pyramidobacter piscolens W5455</name>
    <dbReference type="NCBI Taxonomy" id="352165"/>
    <lineage>
        <taxon>Bacteria</taxon>
        <taxon>Thermotogati</taxon>
        <taxon>Synergistota</taxon>
        <taxon>Synergistia</taxon>
        <taxon>Synergistales</taxon>
        <taxon>Dethiosulfovibrionaceae</taxon>
        <taxon>Pyramidobacter</taxon>
    </lineage>
</organism>
<proteinExistence type="predicted"/>
<accession>A0ABP2HW65</accession>
<protein>
    <submittedName>
        <fullName evidence="3">CRISPR-associated protein, APE2256 family</fullName>
    </submittedName>
</protein>
<dbReference type="InterPro" id="IPR013442">
    <property type="entry name" value="SSO1393-like"/>
</dbReference>
<evidence type="ECO:0000259" key="1">
    <source>
        <dbReference type="Pfam" id="PF09651"/>
    </source>
</evidence>
<evidence type="ECO:0000313" key="4">
    <source>
        <dbReference type="Proteomes" id="UP000006462"/>
    </source>
</evidence>
<reference evidence="3 4" key="1">
    <citation type="submission" date="2009-12" db="EMBL/GenBank/DDBJ databases">
        <authorList>
            <person name="Shrivastava S."/>
            <person name="Madupu R."/>
            <person name="Durkin A.S."/>
            <person name="Torralba M."/>
            <person name="Methe B."/>
            <person name="Sutton G.G."/>
            <person name="Strausberg R.L."/>
            <person name="Nelson K.E."/>
        </authorList>
    </citation>
    <scope>NUCLEOTIDE SEQUENCE [LARGE SCALE GENOMIC DNA]</scope>
    <source>
        <strain evidence="3 4">W5455</strain>
    </source>
</reference>
<comment type="caution">
    <text evidence="3">The sequence shown here is derived from an EMBL/GenBank/DDBJ whole genome shotgun (WGS) entry which is preliminary data.</text>
</comment>
<dbReference type="Proteomes" id="UP000006462">
    <property type="component" value="Unassembled WGS sequence"/>
</dbReference>
<feature type="domain" description="CRISPR system ring nuclease SSO1393-like" evidence="1">
    <location>
        <begin position="83"/>
        <end position="232"/>
    </location>
</feature>
<name>A0ABP2HW65_9BACT</name>
<evidence type="ECO:0000259" key="2">
    <source>
        <dbReference type="Pfam" id="PF24391"/>
    </source>
</evidence>
<keyword evidence="4" id="KW-1185">Reference proteome</keyword>
<dbReference type="Pfam" id="PF09651">
    <property type="entry name" value="Cas_APE2256"/>
    <property type="match status" value="1"/>
</dbReference>
<feature type="domain" description="HD-CE" evidence="2">
    <location>
        <begin position="337"/>
        <end position="474"/>
    </location>
</feature>
<dbReference type="EMBL" id="ADFP01000034">
    <property type="protein sequence ID" value="EFB91520.1"/>
    <property type="molecule type" value="Genomic_DNA"/>
</dbReference>
<dbReference type="Gene3D" id="3.40.50.10770">
    <property type="entry name" value="Hypothetical protein VC1899 like domain (Restriction endonuclease-like)"/>
    <property type="match status" value="1"/>
</dbReference>
<evidence type="ECO:0000313" key="3">
    <source>
        <dbReference type="EMBL" id="EFB91520.1"/>
    </source>
</evidence>